<reference evidence="2" key="1">
    <citation type="submission" date="2020-02" db="EMBL/GenBank/DDBJ databases">
        <authorList>
            <person name="Meier V. D."/>
        </authorList>
    </citation>
    <scope>NUCLEOTIDE SEQUENCE</scope>
    <source>
        <strain evidence="2">AVDCRST_MAG41</strain>
    </source>
</reference>
<feature type="compositionally biased region" description="Low complexity" evidence="1">
    <location>
        <begin position="208"/>
        <end position="221"/>
    </location>
</feature>
<dbReference type="AlphaFoldDB" id="A0A6J4J5P5"/>
<feature type="compositionally biased region" description="Basic and acidic residues" evidence="1">
    <location>
        <begin position="239"/>
        <end position="249"/>
    </location>
</feature>
<proteinExistence type="predicted"/>
<gene>
    <name evidence="2" type="ORF">AVDCRST_MAG41-2814</name>
</gene>
<name>A0A6J4J5P5_9ACTN</name>
<feature type="compositionally biased region" description="Low complexity" evidence="1">
    <location>
        <begin position="250"/>
        <end position="265"/>
    </location>
</feature>
<evidence type="ECO:0000256" key="1">
    <source>
        <dbReference type="SAM" id="MobiDB-lite"/>
    </source>
</evidence>
<feature type="compositionally biased region" description="Basic residues" evidence="1">
    <location>
        <begin position="267"/>
        <end position="285"/>
    </location>
</feature>
<evidence type="ECO:0000313" key="2">
    <source>
        <dbReference type="EMBL" id="CAA9270086.1"/>
    </source>
</evidence>
<feature type="compositionally biased region" description="Basic and acidic residues" evidence="1">
    <location>
        <begin position="182"/>
        <end position="200"/>
    </location>
</feature>
<feature type="non-terminal residue" evidence="2">
    <location>
        <position position="1"/>
    </location>
</feature>
<protein>
    <submittedName>
        <fullName evidence="2">Transcriptional regulator</fullName>
    </submittedName>
</protein>
<feature type="compositionally biased region" description="Basic residues" evidence="1">
    <location>
        <begin position="114"/>
        <end position="125"/>
    </location>
</feature>
<organism evidence="2">
    <name type="scientific">uncultured Mycobacteriales bacterium</name>
    <dbReference type="NCBI Taxonomy" id="581187"/>
    <lineage>
        <taxon>Bacteria</taxon>
        <taxon>Bacillati</taxon>
        <taxon>Actinomycetota</taxon>
        <taxon>Actinomycetes</taxon>
        <taxon>Mycobacteriales</taxon>
        <taxon>environmental samples</taxon>
    </lineage>
</organism>
<feature type="non-terminal residue" evidence="2">
    <location>
        <position position="285"/>
    </location>
</feature>
<accession>A0A6J4J5P5</accession>
<feature type="compositionally biased region" description="Low complexity" evidence="1">
    <location>
        <begin position="155"/>
        <end position="181"/>
    </location>
</feature>
<feature type="compositionally biased region" description="Low complexity" evidence="1">
    <location>
        <begin position="17"/>
        <end position="33"/>
    </location>
</feature>
<sequence length="285" mass="28837">GTRHRLPRPGRPRRLPARPAARGAVGGAPADARPVGDVRRAAALRRGGGGAGPARRAGPGPAGHRGRLDRRVGGPQHRLRPAVPAHLGRGRAPVRPDRRGAAARRGDAADRGLPGRRRALRHRRPPPGGGGPGAGLDDDQRARGGGAHRGRRRPGPAAGGPADQGPRAGVRRAGAAAAADAGADRAEPGPRLRRAGRDGRGVGLPLHAAAGPDDGPAGDGADLVHRGVRAGGGAAAADRPADRGHRDRGVPAAVGGAVPAAAQPQLGRRHHRAAARHRRPRSPDL</sequence>
<feature type="region of interest" description="Disordered" evidence="1">
    <location>
        <begin position="1"/>
        <end position="285"/>
    </location>
</feature>
<dbReference type="EMBL" id="CADCTP010000261">
    <property type="protein sequence ID" value="CAA9270086.1"/>
    <property type="molecule type" value="Genomic_DNA"/>
</dbReference>
<feature type="compositionally biased region" description="Basic residues" evidence="1">
    <location>
        <begin position="1"/>
        <end position="16"/>
    </location>
</feature>
<feature type="compositionally biased region" description="Basic and acidic residues" evidence="1">
    <location>
        <begin position="94"/>
        <end position="110"/>
    </location>
</feature>